<name>A0ACC2KGJ7_PERAE</name>
<dbReference type="EMBL" id="CM056817">
    <property type="protein sequence ID" value="KAJ8620213.1"/>
    <property type="molecule type" value="Genomic_DNA"/>
</dbReference>
<gene>
    <name evidence="1" type="ORF">MRB53_028742</name>
</gene>
<comment type="caution">
    <text evidence="1">The sequence shown here is derived from an EMBL/GenBank/DDBJ whole genome shotgun (WGS) entry which is preliminary data.</text>
</comment>
<protein>
    <submittedName>
        <fullName evidence="1">Uncharacterized protein</fullName>
    </submittedName>
</protein>
<proteinExistence type="predicted"/>
<sequence>MVNACCVKVGLKKGKWSADEDHILVSYISSFGHDNWRTLPKRAGLLRCGKSCRFRWLNYLRPDIKRGDYSKEEAEIIDSLHKQLGNRWTAIARRLPGRTDNEIKNYWHTHLKKCNKEIQAITETRQTSVENSASSSNKEEEFQPIAAQMTAEHPAHDLIFPQSSSSNFAAENGYIAKSIKESNEVVEEQFMQLETAHELSASISFQSLPAELYTPEEYSMSGFEDSVLQSPLSSPWLGEYDGLPLQYNTEMSVLFNNYEGEEIPFII</sequence>
<dbReference type="Proteomes" id="UP001234297">
    <property type="component" value="Chromosome 9"/>
</dbReference>
<keyword evidence="2" id="KW-1185">Reference proteome</keyword>
<organism evidence="1 2">
    <name type="scientific">Persea americana</name>
    <name type="common">Avocado</name>
    <dbReference type="NCBI Taxonomy" id="3435"/>
    <lineage>
        <taxon>Eukaryota</taxon>
        <taxon>Viridiplantae</taxon>
        <taxon>Streptophyta</taxon>
        <taxon>Embryophyta</taxon>
        <taxon>Tracheophyta</taxon>
        <taxon>Spermatophyta</taxon>
        <taxon>Magnoliopsida</taxon>
        <taxon>Magnoliidae</taxon>
        <taxon>Laurales</taxon>
        <taxon>Lauraceae</taxon>
        <taxon>Persea</taxon>
    </lineage>
</organism>
<accession>A0ACC2KGJ7</accession>
<reference evidence="1 2" key="1">
    <citation type="journal article" date="2022" name="Hortic Res">
        <title>A haplotype resolved chromosomal level avocado genome allows analysis of novel avocado genes.</title>
        <authorList>
            <person name="Nath O."/>
            <person name="Fletcher S.J."/>
            <person name="Hayward A."/>
            <person name="Shaw L.M."/>
            <person name="Masouleh A.K."/>
            <person name="Furtado A."/>
            <person name="Henry R.J."/>
            <person name="Mitter N."/>
        </authorList>
    </citation>
    <scope>NUCLEOTIDE SEQUENCE [LARGE SCALE GENOMIC DNA]</scope>
    <source>
        <strain evidence="2">cv. Hass</strain>
    </source>
</reference>
<evidence type="ECO:0000313" key="2">
    <source>
        <dbReference type="Proteomes" id="UP001234297"/>
    </source>
</evidence>
<evidence type="ECO:0000313" key="1">
    <source>
        <dbReference type="EMBL" id="KAJ8620213.1"/>
    </source>
</evidence>